<accession>A0AA35Q1K1</accession>
<proteinExistence type="predicted"/>
<feature type="region of interest" description="Disordered" evidence="1">
    <location>
        <begin position="1"/>
        <end position="38"/>
    </location>
</feature>
<keyword evidence="3" id="KW-1185">Reference proteome</keyword>
<dbReference type="AlphaFoldDB" id="A0AA35Q1K1"/>
<dbReference type="EMBL" id="CABFNP030001202">
    <property type="protein sequence ID" value="CAI6092358.1"/>
    <property type="molecule type" value="Genomic_DNA"/>
</dbReference>
<dbReference type="Proteomes" id="UP001160390">
    <property type="component" value="Unassembled WGS sequence"/>
</dbReference>
<gene>
    <name evidence="2" type="ORF">CCHLO57077_00017627</name>
</gene>
<name>A0AA35Q1K1_9HYPO</name>
<sequence>MKSTALLEDLGGQRVQGHTPRRQGGSQRTWTTARAEPVRVPLDEIRQRLDCLGREHAGSSSPDETERSWDEIEHQRAGDRAPRTRSAARRNTVTVPEDELRRTIAAITQRRAEESFRGRAARLRSQEETGESDRQGAEEALRTQMPQTQTLVSPKRIAPSLQRQTPAIPQAPTPRKRPQDAHPDGLLTPPPTRPDRTEKRPRLSQSLQAVLQYRLSSKILVRRGPLALQVEAAKSFHQAFTDERTLPILHCSFCCRKQPHSELTTIRWKWHLAPSLLQATAALQECRECFPVGDDAEALAI</sequence>
<evidence type="ECO:0000313" key="3">
    <source>
        <dbReference type="Proteomes" id="UP001160390"/>
    </source>
</evidence>
<reference evidence="2" key="1">
    <citation type="submission" date="2023-01" db="EMBL/GenBank/DDBJ databases">
        <authorList>
            <person name="Piombo E."/>
        </authorList>
    </citation>
    <scope>NUCLEOTIDE SEQUENCE</scope>
</reference>
<feature type="region of interest" description="Disordered" evidence="1">
    <location>
        <begin position="51"/>
        <end position="96"/>
    </location>
</feature>
<feature type="region of interest" description="Disordered" evidence="1">
    <location>
        <begin position="110"/>
        <end position="204"/>
    </location>
</feature>
<feature type="compositionally biased region" description="Basic and acidic residues" evidence="1">
    <location>
        <begin position="64"/>
        <end position="82"/>
    </location>
</feature>
<comment type="caution">
    <text evidence="2">The sequence shown here is derived from an EMBL/GenBank/DDBJ whole genome shotgun (WGS) entry which is preliminary data.</text>
</comment>
<evidence type="ECO:0000313" key="2">
    <source>
        <dbReference type="EMBL" id="CAI6092358.1"/>
    </source>
</evidence>
<organism evidence="2 3">
    <name type="scientific">Clonostachys chloroleuca</name>
    <dbReference type="NCBI Taxonomy" id="1926264"/>
    <lineage>
        <taxon>Eukaryota</taxon>
        <taxon>Fungi</taxon>
        <taxon>Dikarya</taxon>
        <taxon>Ascomycota</taxon>
        <taxon>Pezizomycotina</taxon>
        <taxon>Sordariomycetes</taxon>
        <taxon>Hypocreomycetidae</taxon>
        <taxon>Hypocreales</taxon>
        <taxon>Bionectriaceae</taxon>
        <taxon>Clonostachys</taxon>
    </lineage>
</organism>
<protein>
    <submittedName>
        <fullName evidence="2">Uncharacterized protein</fullName>
    </submittedName>
</protein>
<feature type="compositionally biased region" description="Basic and acidic residues" evidence="1">
    <location>
        <begin position="124"/>
        <end position="141"/>
    </location>
</feature>
<evidence type="ECO:0000256" key="1">
    <source>
        <dbReference type="SAM" id="MobiDB-lite"/>
    </source>
</evidence>